<evidence type="ECO:0000259" key="1">
    <source>
        <dbReference type="PROSITE" id="PS50104"/>
    </source>
</evidence>
<dbReference type="Proteomes" id="UP000223445">
    <property type="component" value="Unassembled WGS sequence"/>
</dbReference>
<dbReference type="AlphaFoldDB" id="A0AB36V8P7"/>
<dbReference type="Gene3D" id="3.40.50.10140">
    <property type="entry name" value="Toll/interleukin-1 receptor homology (TIR) domain"/>
    <property type="match status" value="1"/>
</dbReference>
<protein>
    <submittedName>
        <fullName evidence="2">Toll/interleukin-1 receptor domain-containing protein</fullName>
    </submittedName>
</protein>
<reference evidence="2 3" key="1">
    <citation type="submission" date="2017-09" db="EMBL/GenBank/DDBJ databases">
        <title>Large-scale bioinformatics analysis of Bacillus genomes uncovers conserved roles of natural products in bacterial physiology.</title>
        <authorList>
            <consortium name="Agbiome Team Llc"/>
            <person name="Bleich R.M."/>
            <person name="Grubbs K.J."/>
            <person name="Santa Maria K.C."/>
            <person name="Allen S.E."/>
            <person name="Farag S."/>
            <person name="Shank E.A."/>
            <person name="Bowers A."/>
        </authorList>
    </citation>
    <scope>NUCLEOTIDE SEQUENCE [LARGE SCALE GENOMIC DNA]</scope>
    <source>
        <strain evidence="2 3">AFS030179</strain>
    </source>
</reference>
<comment type="caution">
    <text evidence="2">The sequence shown here is derived from an EMBL/GenBank/DDBJ whole genome shotgun (WGS) entry which is preliminary data.</text>
</comment>
<dbReference type="SUPFAM" id="SSF52200">
    <property type="entry name" value="Toll/Interleukin receptor TIR domain"/>
    <property type="match status" value="1"/>
</dbReference>
<name>A0AB36V8P7_BACTU</name>
<dbReference type="SMART" id="SM00255">
    <property type="entry name" value="TIR"/>
    <property type="match status" value="1"/>
</dbReference>
<keyword evidence="2" id="KW-0675">Receptor</keyword>
<dbReference type="InterPro" id="IPR000157">
    <property type="entry name" value="TIR_dom"/>
</dbReference>
<organism evidence="2 3">
    <name type="scientific">Bacillus thuringiensis</name>
    <dbReference type="NCBI Taxonomy" id="1428"/>
    <lineage>
        <taxon>Bacteria</taxon>
        <taxon>Bacillati</taxon>
        <taxon>Bacillota</taxon>
        <taxon>Bacilli</taxon>
        <taxon>Bacillales</taxon>
        <taxon>Bacillaceae</taxon>
        <taxon>Bacillus</taxon>
        <taxon>Bacillus cereus group</taxon>
    </lineage>
</organism>
<dbReference type="EMBL" id="NUPM01000012">
    <property type="protein sequence ID" value="PGZ02217.1"/>
    <property type="molecule type" value="Genomic_DNA"/>
</dbReference>
<sequence length="391" mass="45344">MSQNDFFISHSTKDHELVDELINFLQLALKIDRDTIYCTSAEGTKNIGYGDNFIENIKAHVTNTKMVICILTPNYFKSEFCLAELGAAWILNHNVFPIIIPPIHYSILGKTPLGAAMQSLTITTVKDIVSIADHFREKGFGEQRGIGYVNKCAATLMQWIDSNCKFDEEETVNQAEYLAVQSEVENLQKTIYKKDMEIAFLKAHYENTLKSVRAEKEKVEVSEDGRLVVAKNPVKRKETHLVVTKEPAQTLAKEEEETTNKWDLFDEHVESVKSILSRLDDIVITAIYCDQFLRGSTRFWPVQNDFFNWSKVQQLQLENKIRVDEDEHDIRPNYDEYLINKAVDQLRILSMYISSNVGEEMEQEFAERYEFNLEFNSKMFWEEVLDVIIYV</sequence>
<dbReference type="Pfam" id="PF13676">
    <property type="entry name" value="TIR_2"/>
    <property type="match status" value="1"/>
</dbReference>
<proteinExistence type="predicted"/>
<dbReference type="RefSeq" id="WP_000081091.1">
    <property type="nucleotide sequence ID" value="NZ_NUPM01000012.1"/>
</dbReference>
<dbReference type="PROSITE" id="PS50104">
    <property type="entry name" value="TIR"/>
    <property type="match status" value="1"/>
</dbReference>
<gene>
    <name evidence="2" type="ORF">COE48_18165</name>
</gene>
<feature type="domain" description="TIR" evidence="1">
    <location>
        <begin position="2"/>
        <end position="129"/>
    </location>
</feature>
<dbReference type="GO" id="GO:0007165">
    <property type="term" value="P:signal transduction"/>
    <property type="evidence" value="ECO:0007669"/>
    <property type="project" value="InterPro"/>
</dbReference>
<accession>A0AB36V8P7</accession>
<dbReference type="InterPro" id="IPR035897">
    <property type="entry name" value="Toll_tir_struct_dom_sf"/>
</dbReference>
<evidence type="ECO:0000313" key="3">
    <source>
        <dbReference type="Proteomes" id="UP000223445"/>
    </source>
</evidence>
<evidence type="ECO:0000313" key="2">
    <source>
        <dbReference type="EMBL" id="PGZ02217.1"/>
    </source>
</evidence>